<reference evidence="2 3" key="1">
    <citation type="journal article" date="2013" name="PLoS Genet.">
        <title>Comparative genome structure, secondary metabolite, and effector coding capacity across Cochliobolus pathogens.</title>
        <authorList>
            <person name="Condon B.J."/>
            <person name="Leng Y."/>
            <person name="Wu D."/>
            <person name="Bushley K.E."/>
            <person name="Ohm R.A."/>
            <person name="Otillar R."/>
            <person name="Martin J."/>
            <person name="Schackwitz W."/>
            <person name="Grimwood J."/>
            <person name="MohdZainudin N."/>
            <person name="Xue C."/>
            <person name="Wang R."/>
            <person name="Manning V.A."/>
            <person name="Dhillon B."/>
            <person name="Tu Z.J."/>
            <person name="Steffenson B.J."/>
            <person name="Salamov A."/>
            <person name="Sun H."/>
            <person name="Lowry S."/>
            <person name="LaButti K."/>
            <person name="Han J."/>
            <person name="Copeland A."/>
            <person name="Lindquist E."/>
            <person name="Barry K."/>
            <person name="Schmutz J."/>
            <person name="Baker S.E."/>
            <person name="Ciuffetti L.M."/>
            <person name="Grigoriev I.V."/>
            <person name="Zhong S."/>
            <person name="Turgeon B.G."/>
        </authorList>
    </citation>
    <scope>NUCLEOTIDE SEQUENCE [LARGE SCALE GENOMIC DNA]</scope>
    <source>
        <strain evidence="2 3">26-R-13</strain>
    </source>
</reference>
<feature type="compositionally biased region" description="Polar residues" evidence="1">
    <location>
        <begin position="77"/>
        <end position="88"/>
    </location>
</feature>
<evidence type="ECO:0000313" key="3">
    <source>
        <dbReference type="Proteomes" id="UP000053841"/>
    </source>
</evidence>
<organism evidence="2 3">
    <name type="scientific">Cochliobolus carbonum (strain 26-R-13)</name>
    <name type="common">Maize leaf spot fungus</name>
    <name type="synonym">Bipolaris zeicola</name>
    <dbReference type="NCBI Taxonomy" id="930089"/>
    <lineage>
        <taxon>Eukaryota</taxon>
        <taxon>Fungi</taxon>
        <taxon>Dikarya</taxon>
        <taxon>Ascomycota</taxon>
        <taxon>Pezizomycotina</taxon>
        <taxon>Dothideomycetes</taxon>
        <taxon>Pleosporomycetidae</taxon>
        <taxon>Pleosporales</taxon>
        <taxon>Pleosporineae</taxon>
        <taxon>Pleosporaceae</taxon>
        <taxon>Bipolaris</taxon>
    </lineage>
</organism>
<feature type="compositionally biased region" description="Low complexity" evidence="1">
    <location>
        <begin position="15"/>
        <end position="38"/>
    </location>
</feature>
<sequence>MASSGNTRWGQAEPSANSWRSQSSFSSSSSLSSSLPSDSWRRRTSSSSSSSSSSSDSWRSRPSFSSLPSSSSPPKSQNSWANAKNWRSGSPPKSLDKPVTTPDFDKLTEGQVLYLGTPPPSSIFWQRQDGSSPEEHPVVVVGKYRGKNGEECVKFRLVTSFGGQRLQNRKPYWQWKFFVLCENSKEQAQAEEVRVAKVASGCDAFKKRCYVNLSPNSLYHIEYRHLGIFATQPNIRFDSLSTSEMKNAPANC</sequence>
<dbReference type="KEGG" id="bze:COCCADRAFT_93474"/>
<dbReference type="AlphaFoldDB" id="W6YSI3"/>
<name>W6YSI3_COCC2</name>
<accession>W6YSI3</accession>
<keyword evidence="3" id="KW-1185">Reference proteome</keyword>
<dbReference type="GeneID" id="19153583"/>
<evidence type="ECO:0000256" key="1">
    <source>
        <dbReference type="SAM" id="MobiDB-lite"/>
    </source>
</evidence>
<dbReference type="RefSeq" id="XP_007711276.1">
    <property type="nucleotide sequence ID" value="XM_007713086.1"/>
</dbReference>
<feature type="region of interest" description="Disordered" evidence="1">
    <location>
        <begin position="1"/>
        <end position="102"/>
    </location>
</feature>
<gene>
    <name evidence="2" type="ORF">COCCADRAFT_93474</name>
</gene>
<evidence type="ECO:0000313" key="2">
    <source>
        <dbReference type="EMBL" id="EUC34476.1"/>
    </source>
</evidence>
<dbReference type="OrthoDB" id="3775889at2759"/>
<dbReference type="Proteomes" id="UP000053841">
    <property type="component" value="Unassembled WGS sequence"/>
</dbReference>
<dbReference type="EMBL" id="KI964591">
    <property type="protein sequence ID" value="EUC34476.1"/>
    <property type="molecule type" value="Genomic_DNA"/>
</dbReference>
<proteinExistence type="predicted"/>
<feature type="compositionally biased region" description="Low complexity" evidence="1">
    <location>
        <begin position="45"/>
        <end position="76"/>
    </location>
</feature>
<protein>
    <submittedName>
        <fullName evidence="2">Uncharacterized protein</fullName>
    </submittedName>
</protein>
<dbReference type="HOGENOM" id="CLU_1120077_0_0_1"/>